<evidence type="ECO:0000313" key="3">
    <source>
        <dbReference type="Proteomes" id="UP000032303"/>
    </source>
</evidence>
<dbReference type="HOGENOM" id="CLU_2772307_0_0_6"/>
<dbReference type="PATRIC" id="fig|658445.3.peg.491"/>
<evidence type="ECO:0000256" key="1">
    <source>
        <dbReference type="SAM" id="Phobius"/>
    </source>
</evidence>
<keyword evidence="1" id="KW-0812">Transmembrane</keyword>
<accession>A0A0C5WK34</accession>
<name>A0A0C5WK34_9GAMM</name>
<dbReference type="EMBL" id="CP005973">
    <property type="protein sequence ID" value="AJR05474.1"/>
    <property type="molecule type" value="Genomic_DNA"/>
</dbReference>
<dbReference type="AlphaFoldDB" id="A0A0C5WK34"/>
<gene>
    <name evidence="2" type="ORF">H744_1c0449</name>
</gene>
<feature type="transmembrane region" description="Helical" evidence="1">
    <location>
        <begin position="31"/>
        <end position="55"/>
    </location>
</feature>
<dbReference type="STRING" id="658445.H744_1c0449"/>
<sequence>MYPPIQVGGIYWLAMRADRPNLKDIKQKGRIFFVLLNCFKTIALGLPLASGLFTFAQTNHSHRDKVGKQ</sequence>
<reference evidence="2 3" key="1">
    <citation type="submission" date="2013-05" db="EMBL/GenBank/DDBJ databases">
        <title>Complete genome sequence of the lipase-producing bacterium Photobacterium gaetbulicola Gung47.</title>
        <authorList>
            <person name="Kim Y.-O."/>
        </authorList>
    </citation>
    <scope>NUCLEOTIDE SEQUENCE [LARGE SCALE GENOMIC DNA]</scope>
    <source>
        <strain evidence="2 3">Gung47</strain>
    </source>
</reference>
<proteinExistence type="predicted"/>
<dbReference type="KEGG" id="pgb:H744_1c0449"/>
<keyword evidence="1" id="KW-1133">Transmembrane helix</keyword>
<dbReference type="Proteomes" id="UP000032303">
    <property type="component" value="Chromosome 1"/>
</dbReference>
<keyword evidence="1" id="KW-0472">Membrane</keyword>
<protein>
    <submittedName>
        <fullName evidence="2">Uncharacterized protein</fullName>
    </submittedName>
</protein>
<organism evidence="2 3">
    <name type="scientific">Photobacterium gaetbulicola Gung47</name>
    <dbReference type="NCBI Taxonomy" id="658445"/>
    <lineage>
        <taxon>Bacteria</taxon>
        <taxon>Pseudomonadati</taxon>
        <taxon>Pseudomonadota</taxon>
        <taxon>Gammaproteobacteria</taxon>
        <taxon>Vibrionales</taxon>
        <taxon>Vibrionaceae</taxon>
        <taxon>Photobacterium</taxon>
    </lineage>
</organism>
<evidence type="ECO:0000313" key="2">
    <source>
        <dbReference type="EMBL" id="AJR05474.1"/>
    </source>
</evidence>
<keyword evidence="3" id="KW-1185">Reference proteome</keyword>